<dbReference type="PANTHER" id="PTHR30575">
    <property type="entry name" value="PEPTIDASE M20"/>
    <property type="match status" value="1"/>
</dbReference>
<dbReference type="Gene3D" id="3.40.630.10">
    <property type="entry name" value="Zn peptidases"/>
    <property type="match status" value="1"/>
</dbReference>
<accession>A0A6N2QZY2</accession>
<organism evidence="2">
    <name type="scientific">uncultured Anaerotruncus sp</name>
    <dbReference type="NCBI Taxonomy" id="905011"/>
    <lineage>
        <taxon>Bacteria</taxon>
        <taxon>Bacillati</taxon>
        <taxon>Bacillota</taxon>
        <taxon>Clostridia</taxon>
        <taxon>Eubacteriales</taxon>
        <taxon>Oscillospiraceae</taxon>
        <taxon>Anaerotruncus</taxon>
        <taxon>environmental samples</taxon>
    </lineage>
</organism>
<dbReference type="GO" id="GO:0016805">
    <property type="term" value="F:dipeptidase activity"/>
    <property type="evidence" value="ECO:0007669"/>
    <property type="project" value="TreeGrafter"/>
</dbReference>
<name>A0A6N2QZY2_9FIRM</name>
<dbReference type="SUPFAM" id="SSF53187">
    <property type="entry name" value="Zn-dependent exopeptidases"/>
    <property type="match status" value="1"/>
</dbReference>
<protein>
    <submittedName>
        <fullName evidence="2">p-aminobenzoyl-glutamate hydrolase subunit B</fullName>
        <ecNumber evidence="2">3.5.1.-</ecNumber>
    </submittedName>
</protein>
<dbReference type="GO" id="GO:0046657">
    <property type="term" value="P:folic acid catabolic process"/>
    <property type="evidence" value="ECO:0007669"/>
    <property type="project" value="TreeGrafter"/>
</dbReference>
<dbReference type="AlphaFoldDB" id="A0A6N2QZY2"/>
<sequence length="459" mass="49250">MNGTIAYQAIEKNRAMLEGIAKKMWEKPEGPYREFNACQWISTALKEAGFDVEIGAGGVPTAIKATWGSGHPVIGILGELDALPGMSQKLVTHKEAAVPGDYGQGCGHNLLGVGALGGALGLKAEMEERKLPGTVVYYGCPAEEVLTGKSFMARGHAFDGLDLCVDFHPGTTNAVRTGKNTALNSAIFHFKGRTAHAGGDPHNGRSALDAVELMNVGANYLREHVTSDVRIHYIILEGGTAPNIVPDKASSKYFVRALTRDAVVDVYDRLVKVAKGAAMMTETELEIEFLGGCYNRLCNMELSKVLYDCLAEAPKEAFTQEEKDFAHALNQTMPELYEQLRTKAYAPEGTDLHEGLLPIEPVDGYGSSDVGDVQHIVPGGSFSTACFAIGAPGHSWQNSACSGHSLGLRGMIYASRVIALFGLKVIENPDIVEKAKAEFVKETGGKPYICPIPEELPIP</sequence>
<dbReference type="InterPro" id="IPR011650">
    <property type="entry name" value="Peptidase_M20_dimer"/>
</dbReference>
<dbReference type="InterPro" id="IPR052030">
    <property type="entry name" value="Peptidase_M20/M20A_hydrolases"/>
</dbReference>
<feature type="domain" description="Peptidase M20 dimerisation" evidence="1">
    <location>
        <begin position="185"/>
        <end position="275"/>
    </location>
</feature>
<dbReference type="PANTHER" id="PTHR30575:SF0">
    <property type="entry name" value="XAA-ARG DIPEPTIDASE"/>
    <property type="match status" value="1"/>
</dbReference>
<proteinExistence type="predicted"/>
<dbReference type="EMBL" id="CACRSL010000003">
    <property type="protein sequence ID" value="VYS73325.1"/>
    <property type="molecule type" value="Genomic_DNA"/>
</dbReference>
<gene>
    <name evidence="2" type="primary">abgB_2</name>
    <name evidence="2" type="ORF">AULFYP135_00077</name>
</gene>
<reference evidence="2" key="1">
    <citation type="submission" date="2019-11" db="EMBL/GenBank/DDBJ databases">
        <authorList>
            <person name="Feng L."/>
        </authorList>
    </citation>
    <scope>NUCLEOTIDE SEQUENCE</scope>
    <source>
        <strain evidence="2">AundefinedLFYP135</strain>
    </source>
</reference>
<dbReference type="FunFam" id="3.30.70.360:FF:000004">
    <property type="entry name" value="Peptidase M20 domain-containing protein 2"/>
    <property type="match status" value="1"/>
</dbReference>
<dbReference type="GO" id="GO:0071713">
    <property type="term" value="F:para-aminobenzoyl-glutamate hydrolase activity"/>
    <property type="evidence" value="ECO:0007669"/>
    <property type="project" value="TreeGrafter"/>
</dbReference>
<dbReference type="GO" id="GO:0005737">
    <property type="term" value="C:cytoplasm"/>
    <property type="evidence" value="ECO:0007669"/>
    <property type="project" value="TreeGrafter"/>
</dbReference>
<dbReference type="Pfam" id="PF07687">
    <property type="entry name" value="M20_dimer"/>
    <property type="match status" value="1"/>
</dbReference>
<dbReference type="PIRSF" id="PIRSF037227">
    <property type="entry name" value="Aminobenzoyl-glu_utiliz_pB"/>
    <property type="match status" value="1"/>
</dbReference>
<evidence type="ECO:0000313" key="2">
    <source>
        <dbReference type="EMBL" id="VYS73325.1"/>
    </source>
</evidence>
<dbReference type="Gene3D" id="3.30.70.360">
    <property type="match status" value="1"/>
</dbReference>
<keyword evidence="2" id="KW-0378">Hydrolase</keyword>
<evidence type="ECO:0000259" key="1">
    <source>
        <dbReference type="Pfam" id="PF07687"/>
    </source>
</evidence>
<dbReference type="InterPro" id="IPR017439">
    <property type="entry name" value="Amidohydrolase"/>
</dbReference>
<dbReference type="InterPro" id="IPR017145">
    <property type="entry name" value="Aminobenzoyl-glu_utiliz_pB"/>
</dbReference>
<dbReference type="SUPFAM" id="SSF55031">
    <property type="entry name" value="Bacterial exopeptidase dimerisation domain"/>
    <property type="match status" value="1"/>
</dbReference>
<dbReference type="EC" id="3.5.1.-" evidence="2"/>
<dbReference type="InterPro" id="IPR036264">
    <property type="entry name" value="Bact_exopeptidase_dim_dom"/>
</dbReference>
<dbReference type="NCBIfam" id="TIGR01891">
    <property type="entry name" value="amidohydrolases"/>
    <property type="match status" value="1"/>
</dbReference>